<feature type="transmembrane region" description="Helical" evidence="1">
    <location>
        <begin position="129"/>
        <end position="149"/>
    </location>
</feature>
<accession>A0AAV2QCI8</accession>
<dbReference type="AlphaFoldDB" id="A0AAV2QCI8"/>
<evidence type="ECO:0000313" key="2">
    <source>
        <dbReference type="EMBL" id="CAL4074889.1"/>
    </source>
</evidence>
<feature type="transmembrane region" description="Helical" evidence="1">
    <location>
        <begin position="347"/>
        <end position="363"/>
    </location>
</feature>
<evidence type="ECO:0000256" key="1">
    <source>
        <dbReference type="SAM" id="Phobius"/>
    </source>
</evidence>
<evidence type="ECO:0008006" key="4">
    <source>
        <dbReference type="Google" id="ProtNLM"/>
    </source>
</evidence>
<reference evidence="2 3" key="1">
    <citation type="submission" date="2024-05" db="EMBL/GenBank/DDBJ databases">
        <authorList>
            <person name="Wallberg A."/>
        </authorList>
    </citation>
    <scope>NUCLEOTIDE SEQUENCE [LARGE SCALE GENOMIC DNA]</scope>
</reference>
<gene>
    <name evidence="2" type="ORF">MNOR_LOCUS9634</name>
</gene>
<feature type="transmembrane region" description="Helical" evidence="1">
    <location>
        <begin position="270"/>
        <end position="288"/>
    </location>
</feature>
<protein>
    <recommendedName>
        <fullName evidence="4">Gustatory receptor</fullName>
    </recommendedName>
</protein>
<keyword evidence="1" id="KW-1133">Transmembrane helix</keyword>
<proteinExistence type="predicted"/>
<comment type="caution">
    <text evidence="2">The sequence shown here is derived from an EMBL/GenBank/DDBJ whole genome shotgun (WGS) entry which is preliminary data.</text>
</comment>
<keyword evidence="1" id="KW-0472">Membrane</keyword>
<keyword evidence="3" id="KW-1185">Reference proteome</keyword>
<keyword evidence="1" id="KW-0812">Transmembrane</keyword>
<organism evidence="2 3">
    <name type="scientific">Meganyctiphanes norvegica</name>
    <name type="common">Northern krill</name>
    <name type="synonym">Thysanopoda norvegica</name>
    <dbReference type="NCBI Taxonomy" id="48144"/>
    <lineage>
        <taxon>Eukaryota</taxon>
        <taxon>Metazoa</taxon>
        <taxon>Ecdysozoa</taxon>
        <taxon>Arthropoda</taxon>
        <taxon>Crustacea</taxon>
        <taxon>Multicrustacea</taxon>
        <taxon>Malacostraca</taxon>
        <taxon>Eumalacostraca</taxon>
        <taxon>Eucarida</taxon>
        <taxon>Euphausiacea</taxon>
        <taxon>Euphausiidae</taxon>
        <taxon>Meganyctiphanes</taxon>
    </lineage>
</organism>
<feature type="transmembrane region" description="Helical" evidence="1">
    <location>
        <begin position="229"/>
        <end position="250"/>
    </location>
</feature>
<evidence type="ECO:0000313" key="3">
    <source>
        <dbReference type="Proteomes" id="UP001497623"/>
    </source>
</evidence>
<sequence>MCYLIVGPIQSCILKYTMEAFPTILKLVKKIEELDFQSMIQYRYKKIRPSKIILRRRDEIETYQQREQLDEMDQVTVAITERRISTISTVSDIQHGRIMTDKSVLERKFSANPVINKLARKGYDHLSKLWIVIIIVMGLVAIGIVFYNAIISNDLKYEVKLVLMCCYLVFPVITTWFCLVLIEHHRNMYKVLDRLRDEAFNCKENNILKDITTYINTLQKLFLNLSENIFEFTLGINFAIFTIISVASTYEILQNLHILQSEDYDYEFSSIVYVFPLAICIVHIYAVCKRTHDLKNRAYDHLRIRLKEMLPVLLMEGEDKLFKKVEILYKNLKDWPPQVRIYGGFQINYRILVAIVFFSFAYARTFNRINRRLGEENTTCSC</sequence>
<name>A0AAV2QCI8_MEGNR</name>
<dbReference type="Proteomes" id="UP001497623">
    <property type="component" value="Unassembled WGS sequence"/>
</dbReference>
<feature type="transmembrane region" description="Helical" evidence="1">
    <location>
        <begin position="161"/>
        <end position="182"/>
    </location>
</feature>
<dbReference type="EMBL" id="CAXKWB010004690">
    <property type="protein sequence ID" value="CAL4074889.1"/>
    <property type="molecule type" value="Genomic_DNA"/>
</dbReference>